<protein>
    <submittedName>
        <fullName evidence="1">Phage head-tail adaptor, putative, SPP1 family</fullName>
    </submittedName>
</protein>
<sequence>MNIALINVKITIQKNETVVDDIGNHKNNWTDYHTCFATISGEGGSKKSVAGLIVDDSDISFTVRYCKALADLDITKYRVLFEGYLYNIVSVDHMNYKKKCLKLKCEKVRR</sequence>
<evidence type="ECO:0000313" key="2">
    <source>
        <dbReference type="Proteomes" id="UP000243255"/>
    </source>
</evidence>
<reference evidence="2" key="1">
    <citation type="submission" date="2016-11" db="EMBL/GenBank/DDBJ databases">
        <authorList>
            <person name="Varghese N."/>
            <person name="Submissions S."/>
        </authorList>
    </citation>
    <scope>NUCLEOTIDE SEQUENCE [LARGE SCALE GENOMIC DNA]</scope>
    <source>
        <strain evidence="2">DSM 2635</strain>
    </source>
</reference>
<proteinExistence type="predicted"/>
<dbReference type="OrthoDB" id="9811106at2"/>
<name>A0A1M5QPP2_9FIRM</name>
<organism evidence="1 2">
    <name type="scientific">Asaccharospora irregularis DSM 2635</name>
    <dbReference type="NCBI Taxonomy" id="1121321"/>
    <lineage>
        <taxon>Bacteria</taxon>
        <taxon>Bacillati</taxon>
        <taxon>Bacillota</taxon>
        <taxon>Clostridia</taxon>
        <taxon>Peptostreptococcales</taxon>
        <taxon>Peptostreptococcaceae</taxon>
        <taxon>Asaccharospora</taxon>
    </lineage>
</organism>
<keyword evidence="2" id="KW-1185">Reference proteome</keyword>
<accession>A0A1M5QPP2</accession>
<gene>
    <name evidence="1" type="ORF">SAMN04488530_1239</name>
</gene>
<dbReference type="Gene3D" id="2.40.10.270">
    <property type="entry name" value="Bacteriophage SPP1 head-tail adaptor protein"/>
    <property type="match status" value="1"/>
</dbReference>
<dbReference type="InterPro" id="IPR008767">
    <property type="entry name" value="Phage_SPP1_head-tail_adaptor"/>
</dbReference>
<dbReference type="Pfam" id="PF05521">
    <property type="entry name" value="Phage_HCP"/>
    <property type="match status" value="1"/>
</dbReference>
<dbReference type="AlphaFoldDB" id="A0A1M5QPP2"/>
<evidence type="ECO:0000313" key="1">
    <source>
        <dbReference type="EMBL" id="SHH16097.1"/>
    </source>
</evidence>
<dbReference type="STRING" id="1121321.SAMN04488530_1239"/>
<dbReference type="RefSeq" id="WP_073126636.1">
    <property type="nucleotide sequence ID" value="NZ_BAABCH010000092.1"/>
</dbReference>
<dbReference type="NCBIfam" id="TIGR01563">
    <property type="entry name" value="gp16_SPP1"/>
    <property type="match status" value="1"/>
</dbReference>
<dbReference type="EMBL" id="FQWX01000023">
    <property type="protein sequence ID" value="SHH16097.1"/>
    <property type="molecule type" value="Genomic_DNA"/>
</dbReference>
<dbReference type="Proteomes" id="UP000243255">
    <property type="component" value="Unassembled WGS sequence"/>
</dbReference>
<dbReference type="InterPro" id="IPR038666">
    <property type="entry name" value="SSP1_head-tail_sf"/>
</dbReference>